<feature type="binding site" evidence="9">
    <location>
        <position position="83"/>
    </location>
    <ligand>
        <name>Fe cation</name>
        <dbReference type="ChEBI" id="CHEBI:24875"/>
        <label>1</label>
    </ligand>
</feature>
<evidence type="ECO:0000256" key="7">
    <source>
        <dbReference type="ARBA" id="ARBA00023033"/>
    </source>
</evidence>
<dbReference type="PANTHER" id="PTHR12697:SF5">
    <property type="entry name" value="DEOXYHYPUSINE HYDROXYLASE"/>
    <property type="match status" value="1"/>
</dbReference>
<sequence length="342" mass="37147">MNNFFFFQSTMADLATAIAEFDSLNEFSKPDAKLLSTILLSDGVKLSQQLKALYFCRDLSSSECATILKKALEVHYDTFLRHEIAYVIGQAECEEAADVLVRLLEDTNEDPMVRHEAAEAIAAIGDKTYIDKLEKYKDDESIVVRDTCRLALESLNNNAKKGDSSDGVAICGCVSAPISTSAYRAIDPVPCVATEIAEMSILELNKVMLDESAPLHKRYEALFQIRNSGGDEAAVMIGNALISDNVSEVFRHECAFVLGQMQSMAAADHLLKCLSNSREKPIARHEAALALGSCAAASNNQSDRNRIIAALEAHKLDSMKVVADSCIVALDVISESAIEAAS</sequence>
<keyword evidence="3 9" id="KW-0479">Metal-binding</keyword>
<protein>
    <recommendedName>
        <fullName evidence="9">Deoxyhypusine hydroxylase</fullName>
        <shortName evidence="9">DOHH</shortName>
        <ecNumber evidence="9">1.14.99.29</ecNumber>
    </recommendedName>
    <alternativeName>
        <fullName evidence="9">Deoxyhypusine dioxygenase</fullName>
    </alternativeName>
    <alternativeName>
        <fullName evidence="9">Deoxyhypusine monooxygenase</fullName>
    </alternativeName>
</protein>
<evidence type="ECO:0000256" key="6">
    <source>
        <dbReference type="ARBA" id="ARBA00023004"/>
    </source>
</evidence>
<dbReference type="Pfam" id="PF03130">
    <property type="entry name" value="HEAT_PBS"/>
    <property type="match status" value="1"/>
</dbReference>
<feature type="binding site" evidence="9">
    <location>
        <position position="253"/>
    </location>
    <ligand>
        <name>Fe cation</name>
        <dbReference type="ChEBI" id="CHEBI:24875"/>
        <label>2</label>
    </ligand>
</feature>
<accession>S6B389</accession>
<dbReference type="InterPro" id="IPR016024">
    <property type="entry name" value="ARM-type_fold"/>
</dbReference>
<dbReference type="Gene3D" id="1.25.10.10">
    <property type="entry name" value="Leucine-rich Repeat Variant"/>
    <property type="match status" value="2"/>
</dbReference>
<evidence type="ECO:0000256" key="2">
    <source>
        <dbReference type="ARBA" id="ARBA00005041"/>
    </source>
</evidence>
<keyword evidence="10" id="KW-0456">Lyase</keyword>
<evidence type="ECO:0000256" key="1">
    <source>
        <dbReference type="ARBA" id="ARBA00000068"/>
    </source>
</evidence>
<feature type="binding site" evidence="9">
    <location>
        <position position="285"/>
    </location>
    <ligand>
        <name>Fe cation</name>
        <dbReference type="ChEBI" id="CHEBI:24875"/>
        <label>2</label>
    </ligand>
</feature>
<dbReference type="EC" id="1.14.99.29" evidence="9"/>
<dbReference type="InterPro" id="IPR004155">
    <property type="entry name" value="PBS_lyase_HEAT"/>
</dbReference>
<proteinExistence type="evidence at transcript level"/>
<feature type="binding site" evidence="9">
    <location>
        <position position="116"/>
    </location>
    <ligand>
        <name>Fe cation</name>
        <dbReference type="ChEBI" id="CHEBI:24875"/>
        <label>1</label>
    </ligand>
</feature>
<evidence type="ECO:0000256" key="5">
    <source>
        <dbReference type="ARBA" id="ARBA00023002"/>
    </source>
</evidence>
<dbReference type="PANTHER" id="PTHR12697">
    <property type="entry name" value="PBS LYASE HEAT-LIKE PROTEIN"/>
    <property type="match status" value="1"/>
</dbReference>
<keyword evidence="6 9" id="KW-0408">Iron</keyword>
<dbReference type="AlphaFoldDB" id="S6B389"/>
<evidence type="ECO:0000256" key="9">
    <source>
        <dbReference type="HAMAP-Rule" id="MF_03101"/>
    </source>
</evidence>
<dbReference type="SUPFAM" id="SSF48371">
    <property type="entry name" value="ARM repeat"/>
    <property type="match status" value="1"/>
</dbReference>
<dbReference type="EMBL" id="AK442089">
    <property type="protein sequence ID" value="BAN65883.1"/>
    <property type="molecule type" value="mRNA"/>
</dbReference>
<dbReference type="UniPathway" id="UPA00354"/>
<dbReference type="HAMAP" id="MF_03101">
    <property type="entry name" value="Deoxyhypusine_hydroxylase"/>
    <property type="match status" value="1"/>
</dbReference>
<dbReference type="GO" id="GO:0016829">
    <property type="term" value="F:lyase activity"/>
    <property type="evidence" value="ECO:0007669"/>
    <property type="project" value="UniProtKB-KW"/>
</dbReference>
<dbReference type="GO" id="GO:0046872">
    <property type="term" value="F:metal ion binding"/>
    <property type="evidence" value="ECO:0007669"/>
    <property type="project" value="UniProtKB-KW"/>
</dbReference>
<keyword evidence="5 9" id="KW-0560">Oxidoreductase</keyword>
<evidence type="ECO:0000256" key="3">
    <source>
        <dbReference type="ARBA" id="ARBA00022723"/>
    </source>
</evidence>
<dbReference type="GO" id="GO:0019135">
    <property type="term" value="F:deoxyhypusine monooxygenase activity"/>
    <property type="evidence" value="ECO:0007669"/>
    <property type="project" value="UniProtKB-UniRule"/>
</dbReference>
<evidence type="ECO:0000313" key="10">
    <source>
        <dbReference type="EMBL" id="BAN65883.1"/>
    </source>
</evidence>
<dbReference type="SMART" id="SM00567">
    <property type="entry name" value="EZ_HEAT"/>
    <property type="match status" value="6"/>
</dbReference>
<comment type="function">
    <text evidence="9">Catalyzes the hydroxylation of the N(6)-(4-aminobutyl)-L-lysine intermediate to form hypusine, an essential post-translational modification only found in mature eIF-5A factor.</text>
</comment>
<gene>
    <name evidence="10" type="primary">BBOV_IV009880</name>
</gene>
<keyword evidence="7 9" id="KW-0503">Monooxygenase</keyword>
<comment type="catalytic activity">
    <reaction evidence="1 9">
        <text>[eIF5A protein]-deoxyhypusine + AH2 + O2 = [eIF5A protein]-hypusine + A + H2O</text>
        <dbReference type="Rhea" id="RHEA:14101"/>
        <dbReference type="Rhea" id="RHEA-COMP:10144"/>
        <dbReference type="Rhea" id="RHEA-COMP:12592"/>
        <dbReference type="ChEBI" id="CHEBI:13193"/>
        <dbReference type="ChEBI" id="CHEBI:15377"/>
        <dbReference type="ChEBI" id="CHEBI:15379"/>
        <dbReference type="ChEBI" id="CHEBI:17499"/>
        <dbReference type="ChEBI" id="CHEBI:82657"/>
        <dbReference type="ChEBI" id="CHEBI:91175"/>
        <dbReference type="EC" id="1.14.99.29"/>
    </reaction>
</comment>
<dbReference type="InterPro" id="IPR027517">
    <property type="entry name" value="Deoxyhypusine_hydroxylase"/>
</dbReference>
<dbReference type="Pfam" id="PF13646">
    <property type="entry name" value="HEAT_2"/>
    <property type="match status" value="1"/>
</dbReference>
<dbReference type="VEuPathDB" id="PiroplasmaDB:BBOV_IV009880"/>
<evidence type="ECO:0000256" key="4">
    <source>
        <dbReference type="ARBA" id="ARBA00022737"/>
    </source>
</evidence>
<feature type="binding site" evidence="9">
    <location>
        <position position="82"/>
    </location>
    <ligand>
        <name>Fe cation</name>
        <dbReference type="ChEBI" id="CHEBI:24875"/>
        <label>1</label>
    </ligand>
</feature>
<keyword evidence="4" id="KW-0677">Repeat</keyword>
<reference evidence="10" key="1">
    <citation type="journal article" date="2014" name="BMC Genomics">
        <title>The Babesia bovis gene and promoter model: an update from full-length EST analysis.</title>
        <authorList>
            <person name="Yamagishi J."/>
            <person name="Wakaguri H."/>
            <person name="Yokoyama N."/>
            <person name="Yamashita R."/>
            <person name="Suzuki Y."/>
            <person name="Xuan X."/>
            <person name="Igarashi I."/>
        </authorList>
    </citation>
    <scope>NUCLEOTIDE SEQUENCE</scope>
    <source>
        <strain evidence="10">Texas</strain>
    </source>
</reference>
<keyword evidence="8 9" id="KW-0386">Hypusine biosynthesis</keyword>
<comment type="pathway">
    <text evidence="2 9">Protein modification; eIF5A hypusination.</text>
</comment>
<feature type="binding site" evidence="9">
    <location>
        <position position="115"/>
    </location>
    <ligand>
        <name>Fe cation</name>
        <dbReference type="ChEBI" id="CHEBI:24875"/>
        <label>1</label>
    </ligand>
</feature>
<comment type="similarity">
    <text evidence="9">Belongs to the deoxyhypusine hydroxylase family.</text>
</comment>
<name>S6B389_BABBO</name>
<feature type="binding site" evidence="9">
    <location>
        <position position="252"/>
    </location>
    <ligand>
        <name>Fe cation</name>
        <dbReference type="ChEBI" id="CHEBI:24875"/>
        <label>2</label>
    </ligand>
</feature>
<dbReference type="InterPro" id="IPR011989">
    <property type="entry name" value="ARM-like"/>
</dbReference>
<comment type="cofactor">
    <cofactor evidence="9">
        <name>Fe(2+)</name>
        <dbReference type="ChEBI" id="CHEBI:29033"/>
    </cofactor>
    <text evidence="9">Binds 2 Fe(2+) ions per subunit.</text>
</comment>
<feature type="binding site" evidence="9">
    <location>
        <position position="286"/>
    </location>
    <ligand>
        <name>Fe cation</name>
        <dbReference type="ChEBI" id="CHEBI:24875"/>
        <label>2</label>
    </ligand>
</feature>
<evidence type="ECO:0000256" key="8">
    <source>
        <dbReference type="ARBA" id="ARBA00023256"/>
    </source>
</evidence>
<organism evidence="10">
    <name type="scientific">Babesia bovis</name>
    <dbReference type="NCBI Taxonomy" id="5865"/>
    <lineage>
        <taxon>Eukaryota</taxon>
        <taxon>Sar</taxon>
        <taxon>Alveolata</taxon>
        <taxon>Apicomplexa</taxon>
        <taxon>Aconoidasida</taxon>
        <taxon>Piroplasmida</taxon>
        <taxon>Babesiidae</taxon>
        <taxon>Babesia</taxon>
    </lineage>
</organism>